<dbReference type="InterPro" id="IPR037401">
    <property type="entry name" value="SnoaL-like"/>
</dbReference>
<dbReference type="InterPro" id="IPR039425">
    <property type="entry name" value="RNA_pol_sigma-70-like"/>
</dbReference>
<name>A0ABX0BTS9_9PSEU</name>
<dbReference type="NCBIfam" id="NF006089">
    <property type="entry name" value="PRK08241.1"/>
    <property type="match status" value="1"/>
</dbReference>
<organism evidence="9 10">
    <name type="scientific">Amycolatopsis rubida</name>
    <dbReference type="NCBI Taxonomy" id="112413"/>
    <lineage>
        <taxon>Bacteria</taxon>
        <taxon>Bacillati</taxon>
        <taxon>Actinomycetota</taxon>
        <taxon>Actinomycetes</taxon>
        <taxon>Pseudonocardiales</taxon>
        <taxon>Pseudonocardiaceae</taxon>
        <taxon>Amycolatopsis</taxon>
    </lineage>
</organism>
<dbReference type="InterPro" id="IPR036388">
    <property type="entry name" value="WH-like_DNA-bd_sf"/>
</dbReference>
<evidence type="ECO:0000256" key="3">
    <source>
        <dbReference type="ARBA" id="ARBA00023015"/>
    </source>
</evidence>
<dbReference type="Pfam" id="PF04542">
    <property type="entry name" value="Sigma70_r2"/>
    <property type="match status" value="1"/>
</dbReference>
<dbReference type="Pfam" id="PF12680">
    <property type="entry name" value="SnoaL_2"/>
    <property type="match status" value="1"/>
</dbReference>
<evidence type="ECO:0000313" key="10">
    <source>
        <dbReference type="Proteomes" id="UP000470404"/>
    </source>
</evidence>
<proteinExistence type="inferred from homology"/>
<dbReference type="Gene3D" id="1.10.1740.10">
    <property type="match status" value="1"/>
</dbReference>
<evidence type="ECO:0000256" key="1">
    <source>
        <dbReference type="ARBA" id="ARBA00010641"/>
    </source>
</evidence>
<dbReference type="InterPro" id="IPR013249">
    <property type="entry name" value="RNA_pol_sigma70_r4_t2"/>
</dbReference>
<dbReference type="Pfam" id="PF08281">
    <property type="entry name" value="Sigma70_r4_2"/>
    <property type="match status" value="1"/>
</dbReference>
<gene>
    <name evidence="9" type="ORF">G3I59_25980</name>
</gene>
<evidence type="ECO:0000256" key="4">
    <source>
        <dbReference type="ARBA" id="ARBA00023082"/>
    </source>
</evidence>
<keyword evidence="3" id="KW-0805">Transcription regulation</keyword>
<dbReference type="RefSeq" id="WP_067593453.1">
    <property type="nucleotide sequence ID" value="NZ_JAAGNC010000129.1"/>
</dbReference>
<dbReference type="InterPro" id="IPR013324">
    <property type="entry name" value="RNA_pol_sigma_r3/r4-like"/>
</dbReference>
<evidence type="ECO:0000259" key="8">
    <source>
        <dbReference type="Pfam" id="PF12680"/>
    </source>
</evidence>
<evidence type="ECO:0000313" key="9">
    <source>
        <dbReference type="EMBL" id="NEC58950.1"/>
    </source>
</evidence>
<dbReference type="InterPro" id="IPR013325">
    <property type="entry name" value="RNA_pol_sigma_r2"/>
</dbReference>
<dbReference type="InterPro" id="IPR032710">
    <property type="entry name" value="NTF2-like_dom_sf"/>
</dbReference>
<dbReference type="EMBL" id="JAAGNC010000129">
    <property type="protein sequence ID" value="NEC58950.1"/>
    <property type="molecule type" value="Genomic_DNA"/>
</dbReference>
<dbReference type="PANTHER" id="PTHR43133:SF65">
    <property type="entry name" value="ECF RNA POLYMERASE SIGMA FACTOR SIGG"/>
    <property type="match status" value="1"/>
</dbReference>
<dbReference type="Proteomes" id="UP000470404">
    <property type="component" value="Unassembled WGS sequence"/>
</dbReference>
<dbReference type="Gene3D" id="3.10.450.50">
    <property type="match status" value="1"/>
</dbReference>
<feature type="domain" description="RNA polymerase sigma factor 70 region 4 type 2" evidence="7">
    <location>
        <begin position="144"/>
        <end position="192"/>
    </location>
</feature>
<dbReference type="InterPro" id="IPR014305">
    <property type="entry name" value="RNA_pol_sigma-G_actinobac"/>
</dbReference>
<dbReference type="SUPFAM" id="SSF88659">
    <property type="entry name" value="Sigma3 and sigma4 domains of RNA polymerase sigma factors"/>
    <property type="match status" value="1"/>
</dbReference>
<evidence type="ECO:0000256" key="5">
    <source>
        <dbReference type="ARBA" id="ARBA00023163"/>
    </source>
</evidence>
<dbReference type="NCBIfam" id="TIGR02937">
    <property type="entry name" value="sigma70-ECF"/>
    <property type="match status" value="1"/>
</dbReference>
<dbReference type="SUPFAM" id="SSF88946">
    <property type="entry name" value="Sigma2 domain of RNA polymerase sigma factors"/>
    <property type="match status" value="1"/>
</dbReference>
<keyword evidence="5" id="KW-0804">Transcription</keyword>
<dbReference type="NCBIfam" id="TIGR02960">
    <property type="entry name" value="SigX5"/>
    <property type="match status" value="1"/>
</dbReference>
<dbReference type="SUPFAM" id="SSF54427">
    <property type="entry name" value="NTF2-like"/>
    <property type="match status" value="1"/>
</dbReference>
<comment type="subunit">
    <text evidence="2">Interacts transiently with the RNA polymerase catalytic core formed by RpoA, RpoB, RpoC and RpoZ (2 alpha, 1 beta, 1 beta' and 1 omega subunit) to form the RNA polymerase holoenzyme that can initiate transcription.</text>
</comment>
<dbReference type="InterPro" id="IPR014284">
    <property type="entry name" value="RNA_pol_sigma-70_dom"/>
</dbReference>
<reference evidence="9 10" key="1">
    <citation type="submission" date="2020-01" db="EMBL/GenBank/DDBJ databases">
        <title>Insect and environment-associated Actinomycetes.</title>
        <authorList>
            <person name="Currrie C."/>
            <person name="Chevrette M."/>
            <person name="Carlson C."/>
            <person name="Stubbendieck R."/>
            <person name="Wendt-Pienkowski E."/>
        </authorList>
    </citation>
    <scope>NUCLEOTIDE SEQUENCE [LARGE SCALE GENOMIC DNA]</scope>
    <source>
        <strain evidence="9 10">SID8386</strain>
    </source>
</reference>
<evidence type="ECO:0000259" key="6">
    <source>
        <dbReference type="Pfam" id="PF04542"/>
    </source>
</evidence>
<sequence length="344" mass="37304">MTTQVESGGRGENADLVSAAQAGDESAFGELTARYRLELQAHCYRMLGSYHESEDMVQETFLRAWRKREAYQGRATFRAWLYRIATNACLDLLDQRSRTPLTGDGALPGDPGAAPLPAVAVPWLQPCPEPLVDAVEAKETLELAFLAAIQHLSPHQRAVLILRDVLGWSAKETASVLEATLASVNSTLQRARPALKKHLPRRRIDWTSPPGSSEQDRAVLRRYMAALDNADADALGDLLRADARCGQQSGAGGNMGPDPIWYSGRDTILGAWSPALRGDDAVEFATRATSANGQLAVATYTREPGTETYRAFGLTVLDVVDGLIAELGVFTPDLYPAFGLPRSV</sequence>
<keyword evidence="10" id="KW-1185">Reference proteome</keyword>
<dbReference type="CDD" id="cd06171">
    <property type="entry name" value="Sigma70_r4"/>
    <property type="match status" value="1"/>
</dbReference>
<keyword evidence="4" id="KW-0731">Sigma factor</keyword>
<dbReference type="InterPro" id="IPR007627">
    <property type="entry name" value="RNA_pol_sigma70_r2"/>
</dbReference>
<protein>
    <submittedName>
        <fullName evidence="9">Sigma-70 family RNA polymerase sigma factor</fullName>
    </submittedName>
</protein>
<feature type="domain" description="SnoaL-like" evidence="8">
    <location>
        <begin position="220"/>
        <end position="326"/>
    </location>
</feature>
<comment type="caution">
    <text evidence="9">The sequence shown here is derived from an EMBL/GenBank/DDBJ whole genome shotgun (WGS) entry which is preliminary data.</text>
</comment>
<accession>A0ABX0BTS9</accession>
<feature type="domain" description="RNA polymerase sigma-70 region 2" evidence="6">
    <location>
        <begin position="33"/>
        <end position="99"/>
    </location>
</feature>
<evidence type="ECO:0000259" key="7">
    <source>
        <dbReference type="Pfam" id="PF08281"/>
    </source>
</evidence>
<dbReference type="Gene3D" id="1.10.10.10">
    <property type="entry name" value="Winged helix-like DNA-binding domain superfamily/Winged helix DNA-binding domain"/>
    <property type="match status" value="1"/>
</dbReference>
<comment type="similarity">
    <text evidence="1">Belongs to the sigma-70 factor family. ECF subfamily.</text>
</comment>
<evidence type="ECO:0000256" key="2">
    <source>
        <dbReference type="ARBA" id="ARBA00011344"/>
    </source>
</evidence>
<dbReference type="PANTHER" id="PTHR43133">
    <property type="entry name" value="RNA POLYMERASE ECF-TYPE SIGMA FACTO"/>
    <property type="match status" value="1"/>
</dbReference>